<dbReference type="InterPro" id="IPR006530">
    <property type="entry name" value="YD"/>
</dbReference>
<dbReference type="NCBIfam" id="TIGR03696">
    <property type="entry name" value="Rhs_assc_core"/>
    <property type="match status" value="1"/>
</dbReference>
<proteinExistence type="predicted"/>
<keyword evidence="3" id="KW-1185">Reference proteome</keyword>
<dbReference type="PANTHER" id="PTHR32305:SF15">
    <property type="entry name" value="PROTEIN RHSA-RELATED"/>
    <property type="match status" value="1"/>
</dbReference>
<accession>A0A0B2WUP5</accession>
<dbReference type="Proteomes" id="UP000030816">
    <property type="component" value="Unassembled WGS sequence"/>
</dbReference>
<evidence type="ECO:0000256" key="1">
    <source>
        <dbReference type="SAM" id="MobiDB-lite"/>
    </source>
</evidence>
<dbReference type="NCBIfam" id="TIGR01643">
    <property type="entry name" value="YD_repeat_2x"/>
    <property type="match status" value="1"/>
</dbReference>
<dbReference type="EMBL" id="AZHE01000011">
    <property type="protein sequence ID" value="KHN97339.1"/>
    <property type="molecule type" value="Genomic_DNA"/>
</dbReference>
<dbReference type="Pfam" id="PF05593">
    <property type="entry name" value="RHS_repeat"/>
    <property type="match status" value="1"/>
</dbReference>
<dbReference type="InterPro" id="IPR022385">
    <property type="entry name" value="Rhs_assc_core"/>
</dbReference>
<gene>
    <name evidence="2" type="ORF">MAM_04936</name>
</gene>
<sequence length="1636" mass="179481">MIYSQGFNFGSFVEKGVDARTGQYTCTIDLYEAPTQARNCPPFKISLSFNPLNTENIGFGAGWSLSLPAYEHRQSKPTVILSTGESYQVTESSQAVAVKDKKLESFQMKKLASDTYQISYKSGQVEILKNHSNAYKRSVLHEVYASTGRSLALEWDRSGDQPRLSKVKQGSEVLLEIDYRTASSPTITRAPKTPEASTFTVVLRNNQLEELRLPLDDTTSWRILYNSFGHIRHVTSPSGLVEEIQYKEDGHHLPTGAPYRTIPYVISHTERPGNGQDAIVTNYTYSSRNFLGYNGSHNWNDGEDNLFRSPFDYTYDSTVTVQGGSRTKNTYNKFHLLFLSERQKSTKKVTQTITYHANVSAAFDVQPAQYQLPKRVDTKYEDTSSKASRTETSHHQFDEWGNPTEETESNGITTIREYYPPSGEQGPGNVVRCPADPFGFKRYLKTETVRPGPSDHVAPPRVESYTYSQVPAATGGKASYFVVVKQRQNLGTGAVLTTTDYDYVNQPTARDHGRLRRQMAWVTRELPIAQDWIYSYPNNNQLSQTMTTRTFDGSTVAEQTVYSLWSGLTVSYKNEADITEHFYYDKIGRQIKAVTAQGTPFESAQEITYAVLGIPNGTQRTVTEATGVKTRYTSDGLERLHTIHKQDDITQTMRLVQQSRYNAQGQETEVVELDWLRTGNQDRPTEQRSTKSIEYDDWGNVSKVTESNGLVTLTAQDPISLTTTEGIRGEGTTRTEINLFGSPKVISLPKSDSASTLYSKISYAYDGFGRCVSKTDHLGRRTAYDYDHFDRIKKTTWPSGRVVDTQYADHTTAILPKSMQVNGRNMGQQSFDGLDRITSKVVGARRTRQTYEHVAPEPVHITSSKGDQLNLTYESALDHAPTSVRSVDTADSFQYDHRLGALSGFSGSYSTHTLEHFPSGLLSKEVIKIKGINQLSASYTYSVAGKLQSYTDVHGTTSVVDYDGHGRPARLTQGRVVVSLTYNSSSRVSESRVEDEATRTAITTKLAYDDFGRETKRSVYRAGTTLLYHLSQSYNEIGLLSSRKKENDQGVLREESFQYDVHNHLVRYDCSGSQPPTDHQGRRLRSQQFTFDNYDNVTQCSTVFQDGTNNTAIYSFSDQDPTQLVGIVNSSAGDPARVELEYDANGCLTRDEQGRTLQYNSTSRLTAVLDANRRPLCQYEYDASGKLACQMVPDQPDTHFFYRGDSLIAVKRGDRHVSYVSSGAQYWAETATQGASSKTSLWAVDSQQSVLTAVDGENAEVRHQDYTPYCFSSTGGSAPSIGFNGQWRDPVTGWYHLGNGYRVYNPVLMRFHTPDPWSPFTSGEVNPYAYCLGDPINRVDPSGHFSLFGLKFGWKDLIMAVVGIAVSIGVGILTGGASFAIQVGVGLAAGFLSDVVSGVVGDLADGNKPTWKSVGLDALGGLLGGIGGAVGDTVLKQGFKQGVRAAKAGSTAVKTALGRAGSYSVTKPVVSAAAGSAAKKSISATVKSTVRGIARGFIPSQAAARGGLHLTGLGAEGAEPPADQQRPAGESPVGVGVGSRGSTGSSGPAQVGSQSYYLNRGSSMARDIIRPAMKNGGGRALTSVLRPPQLSPWLLSGYGADPGAGQAFVANLLNRDVRFAYELSGGVVSEQDDDDI</sequence>
<dbReference type="Gene3D" id="2.180.10.10">
    <property type="entry name" value="RHS repeat-associated core"/>
    <property type="match status" value="2"/>
</dbReference>
<evidence type="ECO:0000313" key="2">
    <source>
        <dbReference type="EMBL" id="KHN97339.1"/>
    </source>
</evidence>
<dbReference type="GeneID" id="63739391"/>
<organism evidence="2 3">
    <name type="scientific">Metarhizium album (strain ARSEF 1941)</name>
    <dbReference type="NCBI Taxonomy" id="1081103"/>
    <lineage>
        <taxon>Eukaryota</taxon>
        <taxon>Fungi</taxon>
        <taxon>Dikarya</taxon>
        <taxon>Ascomycota</taxon>
        <taxon>Pezizomycotina</taxon>
        <taxon>Sordariomycetes</taxon>
        <taxon>Hypocreomycetidae</taxon>
        <taxon>Hypocreales</taxon>
        <taxon>Clavicipitaceae</taxon>
        <taxon>Metarhizium</taxon>
    </lineage>
</organism>
<dbReference type="InterPro" id="IPR050708">
    <property type="entry name" value="T6SS_VgrG/RHS"/>
</dbReference>
<feature type="region of interest" description="Disordered" evidence="1">
    <location>
        <begin position="1511"/>
        <end position="1553"/>
    </location>
</feature>
<name>A0A0B2WUP5_METAS</name>
<dbReference type="RefSeq" id="XP_040678405.1">
    <property type="nucleotide sequence ID" value="XM_040823734.1"/>
</dbReference>
<dbReference type="InterPro" id="IPR031325">
    <property type="entry name" value="RHS_repeat"/>
</dbReference>
<reference evidence="2 3" key="1">
    <citation type="journal article" date="2014" name="Proc. Natl. Acad. Sci. U.S.A.">
        <title>Trajectory and genomic determinants of fungal-pathogen speciation and host adaptation.</title>
        <authorList>
            <person name="Hu X."/>
            <person name="Xiao G."/>
            <person name="Zheng P."/>
            <person name="Shang Y."/>
            <person name="Su Y."/>
            <person name="Zhang X."/>
            <person name="Liu X."/>
            <person name="Zhan S."/>
            <person name="St Leger R.J."/>
            <person name="Wang C."/>
        </authorList>
    </citation>
    <scope>NUCLEOTIDE SEQUENCE [LARGE SCALE GENOMIC DNA]</scope>
    <source>
        <strain evidence="2 3">ARSEF 1941</strain>
    </source>
</reference>
<dbReference type="STRING" id="1081103.A0A0B2WUP5"/>
<dbReference type="HOGENOM" id="CLU_002146_1_0_1"/>
<feature type="compositionally biased region" description="Basic and acidic residues" evidence="1">
    <location>
        <begin position="380"/>
        <end position="398"/>
    </location>
</feature>
<comment type="caution">
    <text evidence="2">The sequence shown here is derived from an EMBL/GenBank/DDBJ whole genome shotgun (WGS) entry which is preliminary data.</text>
</comment>
<protein>
    <submittedName>
        <fullName evidence="2">YD repeat-containing protein</fullName>
    </submittedName>
</protein>
<evidence type="ECO:0000313" key="3">
    <source>
        <dbReference type="Proteomes" id="UP000030816"/>
    </source>
</evidence>
<feature type="region of interest" description="Disordered" evidence="1">
    <location>
        <begin position="380"/>
        <end position="409"/>
    </location>
</feature>
<dbReference type="OrthoDB" id="442731at2759"/>
<dbReference type="PANTHER" id="PTHR32305">
    <property type="match status" value="1"/>
</dbReference>